<reference evidence="1" key="1">
    <citation type="submission" date="2019-08" db="EMBL/GenBank/DDBJ databases">
        <title>Genome sequence of Clostridiales bacterium MT110.</title>
        <authorList>
            <person name="Cao J."/>
        </authorList>
    </citation>
    <scope>NUCLEOTIDE SEQUENCE</scope>
    <source>
        <strain evidence="1">MT110</strain>
    </source>
</reference>
<evidence type="ECO:0000313" key="2">
    <source>
        <dbReference type="Proteomes" id="UP000594014"/>
    </source>
</evidence>
<proteinExistence type="predicted"/>
<sequence length="318" mass="34714">MKKNILGNTGLQVTEVGFGVLTVGKTQLNMTIDEGAAVLRYGLERGINFLDTAEYYETYPYIRKALKGTSFEPVIASKSLGRTYQSMDTAIEEARSALDRDVIDIFLLHEVREDPDFDSRAGAWECLQEAKTKGIVKSIGLSTHHVDVAAKASKINEIDVLFPLVNLQSLGIRNGTGFGTKEEMAEEIKNASQMGKGVFAMKVFGGGNLVGRYQEAIQYVRSLEGISSMMVGFGYNHEIDRIIEAVEGSLEPSYVPDLTAKKIQIDQGDCEGCGNCIVRCPNGAIYRNDQGLAAVNHSICLTCGYCAPVCPVRAIIMF</sequence>
<gene>
    <name evidence="1" type="ORF">FRZ06_05080</name>
</gene>
<evidence type="ECO:0000313" key="1">
    <source>
        <dbReference type="EMBL" id="QOX62763.1"/>
    </source>
</evidence>
<dbReference type="Proteomes" id="UP000594014">
    <property type="component" value="Chromosome"/>
</dbReference>
<organism evidence="1 2">
    <name type="scientific">Anoxybacterium hadale</name>
    <dbReference type="NCBI Taxonomy" id="3408580"/>
    <lineage>
        <taxon>Bacteria</taxon>
        <taxon>Bacillati</taxon>
        <taxon>Bacillota</taxon>
        <taxon>Clostridia</taxon>
        <taxon>Peptostreptococcales</taxon>
        <taxon>Anaerovoracaceae</taxon>
        <taxon>Anoxybacterium</taxon>
    </lineage>
</organism>
<accession>A0ACD1A8M4</accession>
<dbReference type="EMBL" id="CP042469">
    <property type="protein sequence ID" value="QOX62763.1"/>
    <property type="molecule type" value="Genomic_DNA"/>
</dbReference>
<keyword evidence="2" id="KW-1185">Reference proteome</keyword>
<name>A0ACD1A8M4_9FIRM</name>
<protein>
    <submittedName>
        <fullName evidence="1">Aldo/keto reductase</fullName>
    </submittedName>
</protein>